<evidence type="ECO:0000313" key="4">
    <source>
        <dbReference type="EMBL" id="MVQ29667.1"/>
    </source>
</evidence>
<keyword evidence="1" id="KW-0596">Phosphopantetheine</keyword>
<dbReference type="Gene3D" id="3.30.559.30">
    <property type="entry name" value="Nonribosomal peptide synthetase, condensation domain"/>
    <property type="match status" value="1"/>
</dbReference>
<dbReference type="InterPro" id="IPR011034">
    <property type="entry name" value="Formyl_transferase-like_C_sf"/>
</dbReference>
<comment type="caution">
    <text evidence="4">The sequence shown here is derived from an EMBL/GenBank/DDBJ whole genome shotgun (WGS) entry which is preliminary data.</text>
</comment>
<dbReference type="SUPFAM" id="SSF53328">
    <property type="entry name" value="Formyltransferase"/>
    <property type="match status" value="1"/>
</dbReference>
<dbReference type="Gene3D" id="3.20.20.30">
    <property type="entry name" value="Luciferase-like domain"/>
    <property type="match status" value="1"/>
</dbReference>
<dbReference type="InterPro" id="IPR042099">
    <property type="entry name" value="ANL_N_sf"/>
</dbReference>
<dbReference type="Gene3D" id="3.40.50.12230">
    <property type="match status" value="1"/>
</dbReference>
<dbReference type="Pfam" id="PF13193">
    <property type="entry name" value="AMP-binding_C"/>
    <property type="match status" value="1"/>
</dbReference>
<evidence type="ECO:0000313" key="5">
    <source>
        <dbReference type="Proteomes" id="UP000469385"/>
    </source>
</evidence>
<evidence type="ECO:0000256" key="1">
    <source>
        <dbReference type="ARBA" id="ARBA00022450"/>
    </source>
</evidence>
<dbReference type="SUPFAM" id="SSF52777">
    <property type="entry name" value="CoA-dependent acyltransferases"/>
    <property type="match status" value="1"/>
</dbReference>
<dbReference type="GO" id="GO:0016705">
    <property type="term" value="F:oxidoreductase activity, acting on paired donors, with incorporation or reduction of molecular oxygen"/>
    <property type="evidence" value="ECO:0007669"/>
    <property type="project" value="InterPro"/>
</dbReference>
<dbReference type="GO" id="GO:0031177">
    <property type="term" value="F:phosphopantetheine binding"/>
    <property type="evidence" value="ECO:0007669"/>
    <property type="project" value="InterPro"/>
</dbReference>
<dbReference type="GO" id="GO:0043041">
    <property type="term" value="P:amino acid activation for nonribosomal peptide biosynthetic process"/>
    <property type="evidence" value="ECO:0007669"/>
    <property type="project" value="TreeGrafter"/>
</dbReference>
<dbReference type="InterPro" id="IPR036477">
    <property type="entry name" value="Formyl_transf_N_sf"/>
</dbReference>
<dbReference type="Gene3D" id="3.40.50.12780">
    <property type="entry name" value="N-terminal domain of ligase-like"/>
    <property type="match status" value="1"/>
</dbReference>
<dbReference type="Pfam" id="PF00551">
    <property type="entry name" value="Formyl_trans_N"/>
    <property type="match status" value="1"/>
</dbReference>
<dbReference type="InterPro" id="IPR036736">
    <property type="entry name" value="ACP-like_sf"/>
</dbReference>
<feature type="domain" description="Carrier" evidence="3">
    <location>
        <begin position="1453"/>
        <end position="1528"/>
    </location>
</feature>
<dbReference type="GO" id="GO:0044550">
    <property type="term" value="P:secondary metabolite biosynthetic process"/>
    <property type="evidence" value="ECO:0007669"/>
    <property type="project" value="TreeGrafter"/>
</dbReference>
<dbReference type="SUPFAM" id="SSF56801">
    <property type="entry name" value="Acetyl-CoA synthetase-like"/>
    <property type="match status" value="2"/>
</dbReference>
<dbReference type="InterPro" id="IPR011251">
    <property type="entry name" value="Luciferase-like_dom"/>
</dbReference>
<keyword evidence="5" id="KW-1185">Reference proteome</keyword>
<keyword evidence="2" id="KW-0597">Phosphoprotein</keyword>
<dbReference type="PROSITE" id="PS00455">
    <property type="entry name" value="AMP_BINDING"/>
    <property type="match status" value="1"/>
</dbReference>
<organism evidence="4 5">
    <name type="scientific">Ramlibacter pinisoli</name>
    <dbReference type="NCBI Taxonomy" id="2682844"/>
    <lineage>
        <taxon>Bacteria</taxon>
        <taxon>Pseudomonadati</taxon>
        <taxon>Pseudomonadota</taxon>
        <taxon>Betaproteobacteria</taxon>
        <taxon>Burkholderiales</taxon>
        <taxon>Comamonadaceae</taxon>
        <taxon>Ramlibacter</taxon>
    </lineage>
</organism>
<dbReference type="InterPro" id="IPR045851">
    <property type="entry name" value="AMP-bd_C_sf"/>
</dbReference>
<dbReference type="SUPFAM" id="SSF47336">
    <property type="entry name" value="ACP-like"/>
    <property type="match status" value="1"/>
</dbReference>
<dbReference type="EMBL" id="WSEL01000003">
    <property type="protein sequence ID" value="MVQ29667.1"/>
    <property type="molecule type" value="Genomic_DNA"/>
</dbReference>
<accession>A0A6N8IS46</accession>
<dbReference type="Gene3D" id="3.40.50.980">
    <property type="match status" value="2"/>
</dbReference>
<dbReference type="NCBIfam" id="TIGR04020">
    <property type="entry name" value="seco_metab_LLM"/>
    <property type="match status" value="1"/>
</dbReference>
<dbReference type="InterPro" id="IPR009081">
    <property type="entry name" value="PP-bd_ACP"/>
</dbReference>
<dbReference type="CDD" id="cd08700">
    <property type="entry name" value="FMT_C_OzmH_like"/>
    <property type="match status" value="1"/>
</dbReference>
<dbReference type="InterPro" id="IPR024011">
    <property type="entry name" value="Biosynth_lucif-like_mOase_dom"/>
</dbReference>
<evidence type="ECO:0000256" key="2">
    <source>
        <dbReference type="ARBA" id="ARBA00022553"/>
    </source>
</evidence>
<dbReference type="InterPro" id="IPR036661">
    <property type="entry name" value="Luciferase-like_sf"/>
</dbReference>
<dbReference type="SMART" id="SM00823">
    <property type="entry name" value="PKS_PP"/>
    <property type="match status" value="1"/>
</dbReference>
<dbReference type="InterPro" id="IPR025110">
    <property type="entry name" value="AMP-bd_C"/>
</dbReference>
<dbReference type="PROSITE" id="PS50075">
    <property type="entry name" value="CARRIER"/>
    <property type="match status" value="1"/>
</dbReference>
<reference evidence="4 5" key="1">
    <citation type="submission" date="2019-12" db="EMBL/GenBank/DDBJ databases">
        <authorList>
            <person name="Huq M.A."/>
        </authorList>
    </citation>
    <scope>NUCLEOTIDE SEQUENCE [LARGE SCALE GENOMIC DNA]</scope>
    <source>
        <strain evidence="4 5">MAH-25</strain>
    </source>
</reference>
<dbReference type="Pfam" id="PF00501">
    <property type="entry name" value="AMP-binding"/>
    <property type="match status" value="2"/>
</dbReference>
<dbReference type="FunFam" id="3.40.50.980:FF:000001">
    <property type="entry name" value="Non-ribosomal peptide synthetase"/>
    <property type="match status" value="1"/>
</dbReference>
<dbReference type="FunFam" id="3.30.300.30:FF:000010">
    <property type="entry name" value="Enterobactin synthetase component F"/>
    <property type="match status" value="1"/>
</dbReference>
<dbReference type="Gene3D" id="1.10.1200.10">
    <property type="entry name" value="ACP-like"/>
    <property type="match status" value="1"/>
</dbReference>
<gene>
    <name evidence="4" type="ORF">GON04_09425</name>
</gene>
<proteinExistence type="predicted"/>
<dbReference type="InterPro" id="IPR002376">
    <property type="entry name" value="Formyl_transf_N"/>
</dbReference>
<dbReference type="InterPro" id="IPR005793">
    <property type="entry name" value="Formyl_trans_C"/>
</dbReference>
<dbReference type="Pfam" id="PF02911">
    <property type="entry name" value="Formyl_trans_C"/>
    <property type="match status" value="1"/>
</dbReference>
<dbReference type="Gene3D" id="3.30.300.30">
    <property type="match status" value="1"/>
</dbReference>
<dbReference type="PANTHER" id="PTHR45527">
    <property type="entry name" value="NONRIBOSOMAL PEPTIDE SYNTHETASE"/>
    <property type="match status" value="1"/>
</dbReference>
<dbReference type="GO" id="GO:0072330">
    <property type="term" value="P:monocarboxylic acid biosynthetic process"/>
    <property type="evidence" value="ECO:0007669"/>
    <property type="project" value="UniProtKB-ARBA"/>
</dbReference>
<dbReference type="Pfam" id="PF00550">
    <property type="entry name" value="PP-binding"/>
    <property type="match status" value="1"/>
</dbReference>
<dbReference type="FunFam" id="1.10.1200.10:FF:000016">
    <property type="entry name" value="Non-ribosomal peptide synthase"/>
    <property type="match status" value="1"/>
</dbReference>
<dbReference type="Proteomes" id="UP000469385">
    <property type="component" value="Unassembled WGS sequence"/>
</dbReference>
<dbReference type="PANTHER" id="PTHR45527:SF1">
    <property type="entry name" value="FATTY ACID SYNTHASE"/>
    <property type="match status" value="1"/>
</dbReference>
<sequence length="1559" mass="166357">MDSRPHPAAATWRLPRMARCLPRQCRHATGTAKQHSEGKASMATTTSVFIGDGSLLVQCAEAYRQAGHTIEAVVSAHGANLDWAAAQGLRAVRMEGDWASQLDGLSFDYLFSVANLKMLPAAVLARAGKLAINFHDGLLPRYAGLNATAWALMAQEPVHGVTWHEMTERADAGRIVRQASFEVSPEETALSINAKCYEAGLASFAQIAQDLAAGELVLSPQRGERSYFGRHRRPAALGTLDFTRPARELAALVRALDFGQYANPLGRAKIVAGDEVVLVRTASVVDADSGAAPGTVLGIEGDTVRVAAGGGELRLGGCTCIQGVPGVVGLQPGLVLSVPASAACTRLAERLEAIGRGEQHWRQALHAVAPVELPYPRRQAAAAAPLRQGVGVAAHGSTTVAAVLAWLAMLTGQEQVSVLYTDATLGEQARDLRAWLTPWVPLTLALPAGATTVATAGAAEQQLAAMRAAGPMTRDLPLRLGEHRPSPLPALSKVALALTAAELPPGGELLVAVDAAGRLELVADPAVFAPETVLAMASQLGAWLQGFAGTTGALREVPTLPAAEVDAIARLNDTTLPFDADSCAQQAIAAQVERTPEQVAVTDGGESLSYRELDAQSTALAQRLVARGVQPGAVVGLCLPRTPALLVAVLGVWKAGAAYLPLDPEYPRDRLQFMVEDSQAPLVLASAATAAALDIDPARLLRLEQALQQPLAEAPALPSPDAGRAAYVIYTSGSTGQPKGVVVSQRNVMNFFAGMDQRVPHPAGSRWLAVTSLSFDISVLELYWTLARGITVVLHSDAPAQAATAPEFSLFYFASDDSKDPREHYRLLMEGAKFADREGFTAVWTPERHFHAFGGLYPNPVVTSAAVAGITSRVQIRAGSCVLPLHHPVRVAEDWAFVDNISNGRIGISFASGWQPNDFILMPEAFAKRQDEMIARMDVVRRLWKGEAVGFPGPNGNLVETRTLPRPVQQEIPVWITAAGNPKTFEQAGTLGCRLLTHLLGQKVEDVAEKLRLYRAAWQAAGHPGTGHVTLMLHTFIGADEASTREAARGPMKKYLRSSVDLIKKAAWSFPTFVERGAASGKSPQEIMESAPLSEAEMDALLDHAFERYYGTSALIGTPQRCLELVDKVQAAGVDEIACLIDFGIAPDTVLEHLQDIKALMEAARAPRASTRRVSVADNVLQHGVTHLQCTPSMAAMLLADATGRTALARLQALMVGGEALPLEMAAQLRALVPGALLNMYGPTETTVWSTTCRLDRIDGLVPLGEPIANTRLAIRTPWGADCPALVPGELLIGGDGVTDGYLHRPELNAERFVRDAAGERWYRTGDLVRRLADGTLEFLGRIDHQVKLRGHRIELGEIESVLLRQDGVKQAVVVARDDATGDRFLAAYVTARPHAALDAARLREAVAQVLPEIMVPRIVVPLPALPMTPNGKVDRKQLPDPRIAAAPRAASAPETGMETAIAAIWKEVLGLESVGTTENFFDLGGHSLLVVQVQRRVKDAIGREVSITDMFRLPTIRALASHLAGSGSAAVTAVSEGQSRAQARRMLRTRNLQTPTPV</sequence>
<name>A0A6N8IS46_9BURK</name>
<dbReference type="InterPro" id="IPR000873">
    <property type="entry name" value="AMP-dep_synth/lig_dom"/>
</dbReference>
<evidence type="ECO:0000259" key="3">
    <source>
        <dbReference type="PROSITE" id="PS50075"/>
    </source>
</evidence>
<dbReference type="SUPFAM" id="SSF51679">
    <property type="entry name" value="Bacterial luciferase-like"/>
    <property type="match status" value="1"/>
</dbReference>
<dbReference type="GO" id="GO:0005737">
    <property type="term" value="C:cytoplasm"/>
    <property type="evidence" value="ECO:0007669"/>
    <property type="project" value="TreeGrafter"/>
</dbReference>
<dbReference type="SUPFAM" id="SSF50486">
    <property type="entry name" value="FMT C-terminal domain-like"/>
    <property type="match status" value="1"/>
</dbReference>
<dbReference type="InterPro" id="IPR020806">
    <property type="entry name" value="PKS_PP-bd"/>
</dbReference>
<protein>
    <submittedName>
        <fullName evidence="4">LLM class flavin-dependent oxidoreductase</fullName>
    </submittedName>
</protein>
<dbReference type="Pfam" id="PF00296">
    <property type="entry name" value="Bac_luciferase"/>
    <property type="match status" value="1"/>
</dbReference>
<dbReference type="InterPro" id="IPR020845">
    <property type="entry name" value="AMP-binding_CS"/>
</dbReference>